<protein>
    <submittedName>
        <fullName evidence="1">Uncharacterized protein</fullName>
    </submittedName>
</protein>
<sequence length="78" mass="9108">MGDSRTATISRTQGKSIQKKDFDGEDFKQIDWSRSHNKTWNVLITEFCTPEALMYNLQRSILKKMMPLAAYPLQLQVR</sequence>
<evidence type="ECO:0000313" key="2">
    <source>
        <dbReference type="Proteomes" id="UP001642487"/>
    </source>
</evidence>
<name>A0ABP0XTE9_9ROSI</name>
<gene>
    <name evidence="1" type="ORF">CITCOLO1_LOCUS3007</name>
</gene>
<organism evidence="1 2">
    <name type="scientific">Citrullus colocynthis</name>
    <name type="common">colocynth</name>
    <dbReference type="NCBI Taxonomy" id="252529"/>
    <lineage>
        <taxon>Eukaryota</taxon>
        <taxon>Viridiplantae</taxon>
        <taxon>Streptophyta</taxon>
        <taxon>Embryophyta</taxon>
        <taxon>Tracheophyta</taxon>
        <taxon>Spermatophyta</taxon>
        <taxon>Magnoliopsida</taxon>
        <taxon>eudicotyledons</taxon>
        <taxon>Gunneridae</taxon>
        <taxon>Pentapetalae</taxon>
        <taxon>rosids</taxon>
        <taxon>fabids</taxon>
        <taxon>Cucurbitales</taxon>
        <taxon>Cucurbitaceae</taxon>
        <taxon>Benincaseae</taxon>
        <taxon>Citrullus</taxon>
    </lineage>
</organism>
<dbReference type="EMBL" id="OZ021744">
    <property type="protein sequence ID" value="CAK9311349.1"/>
    <property type="molecule type" value="Genomic_DNA"/>
</dbReference>
<dbReference type="Proteomes" id="UP001642487">
    <property type="component" value="Chromosome 10"/>
</dbReference>
<accession>A0ABP0XTE9</accession>
<keyword evidence="2" id="KW-1185">Reference proteome</keyword>
<reference evidence="1 2" key="1">
    <citation type="submission" date="2024-03" db="EMBL/GenBank/DDBJ databases">
        <authorList>
            <person name="Gkanogiannis A."/>
            <person name="Becerra Lopez-Lavalle L."/>
        </authorList>
    </citation>
    <scope>NUCLEOTIDE SEQUENCE [LARGE SCALE GENOMIC DNA]</scope>
</reference>
<proteinExistence type="predicted"/>
<evidence type="ECO:0000313" key="1">
    <source>
        <dbReference type="EMBL" id="CAK9311349.1"/>
    </source>
</evidence>